<gene>
    <name evidence="7" type="primary">rstA_3</name>
    <name evidence="7" type="ORF">MTCD1_03008</name>
</gene>
<organism evidence="7 8">
    <name type="scientific">Colwellia marinimaniae</name>
    <dbReference type="NCBI Taxonomy" id="1513592"/>
    <lineage>
        <taxon>Bacteria</taxon>
        <taxon>Pseudomonadati</taxon>
        <taxon>Pseudomonadota</taxon>
        <taxon>Gammaproteobacteria</taxon>
        <taxon>Alteromonadales</taxon>
        <taxon>Colwelliaceae</taxon>
        <taxon>Colwellia</taxon>
    </lineage>
</organism>
<feature type="DNA-binding region" description="OmpR/PhoB-type" evidence="3">
    <location>
        <begin position="154"/>
        <end position="253"/>
    </location>
</feature>
<feature type="modified residue" description="4-aspartylphosphate" evidence="2">
    <location>
        <position position="78"/>
    </location>
</feature>
<dbReference type="RefSeq" id="WP_057179875.1">
    <property type="nucleotide sequence ID" value="NZ_BDQM01000032.1"/>
</dbReference>
<dbReference type="PROSITE" id="PS51755">
    <property type="entry name" value="OMPR_PHOB"/>
    <property type="match status" value="1"/>
</dbReference>
<dbReference type="SUPFAM" id="SSF52172">
    <property type="entry name" value="CheY-like"/>
    <property type="match status" value="1"/>
</dbReference>
<evidence type="ECO:0000256" key="1">
    <source>
        <dbReference type="ARBA" id="ARBA00023125"/>
    </source>
</evidence>
<evidence type="ECO:0000256" key="2">
    <source>
        <dbReference type="PROSITE-ProRule" id="PRU00169"/>
    </source>
</evidence>
<sequence>MPSSIELVENTTPLETNQNEQSSQQLLLIENEQYLSEAFAIHGTNLGYQTIKVSTGEVVSKELPRYLVDNQPNMIVLDVGFADSVQLLLIRDIRALFDGLLVVVSSKNSEQEQIDAFTLGADDYLVKPMNNRILMLRIAALFSRQNNKSNQVALASLTVGDVCLQPKSQKCFINGALVKLTTFEFKLLKVLLEHQGKILSRDQLYNTLLRRVYNGVERTLDVRMSQLREKLTLAGMKKNQIETVWGQGYMFNNLSS</sequence>
<evidence type="ECO:0000256" key="4">
    <source>
        <dbReference type="SAM" id="MobiDB-lite"/>
    </source>
</evidence>
<evidence type="ECO:0000313" key="8">
    <source>
        <dbReference type="Proteomes" id="UP000197068"/>
    </source>
</evidence>
<dbReference type="InterPro" id="IPR016032">
    <property type="entry name" value="Sig_transdc_resp-reg_C-effctor"/>
</dbReference>
<comment type="caution">
    <text evidence="7">The sequence shown here is derived from an EMBL/GenBank/DDBJ whole genome shotgun (WGS) entry which is preliminary data.</text>
</comment>
<dbReference type="InterPro" id="IPR001789">
    <property type="entry name" value="Sig_transdc_resp-reg_receiver"/>
</dbReference>
<dbReference type="GO" id="GO:0003677">
    <property type="term" value="F:DNA binding"/>
    <property type="evidence" value="ECO:0007669"/>
    <property type="project" value="UniProtKB-KW"/>
</dbReference>
<evidence type="ECO:0000256" key="3">
    <source>
        <dbReference type="PROSITE-ProRule" id="PRU01091"/>
    </source>
</evidence>
<dbReference type="InterPro" id="IPR039420">
    <property type="entry name" value="WalR-like"/>
</dbReference>
<dbReference type="Gene3D" id="1.10.10.10">
    <property type="entry name" value="Winged helix-like DNA-binding domain superfamily/Winged helix DNA-binding domain"/>
    <property type="match status" value="1"/>
</dbReference>
<dbReference type="EMBL" id="BDQM01000032">
    <property type="protein sequence ID" value="GAW97381.1"/>
    <property type="molecule type" value="Genomic_DNA"/>
</dbReference>
<feature type="domain" description="OmpR/PhoB-type" evidence="6">
    <location>
        <begin position="154"/>
        <end position="253"/>
    </location>
</feature>
<dbReference type="PROSITE" id="PS50110">
    <property type="entry name" value="RESPONSE_REGULATORY"/>
    <property type="match status" value="1"/>
</dbReference>
<feature type="domain" description="Response regulatory" evidence="5">
    <location>
        <begin position="25"/>
        <end position="142"/>
    </location>
</feature>
<dbReference type="Gene3D" id="3.40.50.2300">
    <property type="match status" value="1"/>
</dbReference>
<dbReference type="Proteomes" id="UP000197068">
    <property type="component" value="Unassembled WGS sequence"/>
</dbReference>
<reference evidence="7 8" key="1">
    <citation type="submission" date="2017-06" db="EMBL/GenBank/DDBJ databases">
        <title>Whole Genome Sequences of Colwellia marinimaniae MTCD1.</title>
        <authorList>
            <person name="Kusumoto H."/>
            <person name="Inoue M."/>
            <person name="Tanikawa K."/>
            <person name="Maeji H."/>
            <person name="Cameron J.H."/>
            <person name="Bartlett D.H."/>
        </authorList>
    </citation>
    <scope>NUCLEOTIDE SEQUENCE [LARGE SCALE GENOMIC DNA]</scope>
    <source>
        <strain evidence="7 8">MTCD1</strain>
    </source>
</reference>
<feature type="region of interest" description="Disordered" evidence="4">
    <location>
        <begin position="1"/>
        <end position="20"/>
    </location>
</feature>
<dbReference type="SUPFAM" id="SSF46894">
    <property type="entry name" value="C-terminal effector domain of the bipartite response regulators"/>
    <property type="match status" value="1"/>
</dbReference>
<dbReference type="InterPro" id="IPR011006">
    <property type="entry name" value="CheY-like_superfamily"/>
</dbReference>
<keyword evidence="1 3" id="KW-0238">DNA-binding</keyword>
<dbReference type="SMART" id="SM00448">
    <property type="entry name" value="REC"/>
    <property type="match status" value="1"/>
</dbReference>
<protein>
    <submittedName>
        <fullName evidence="7">DNA-binding response regulator</fullName>
    </submittedName>
</protein>
<evidence type="ECO:0000259" key="6">
    <source>
        <dbReference type="PROSITE" id="PS51755"/>
    </source>
</evidence>
<evidence type="ECO:0000259" key="5">
    <source>
        <dbReference type="PROSITE" id="PS50110"/>
    </source>
</evidence>
<keyword evidence="8" id="KW-1185">Reference proteome</keyword>
<proteinExistence type="predicted"/>
<dbReference type="InterPro" id="IPR036388">
    <property type="entry name" value="WH-like_DNA-bd_sf"/>
</dbReference>
<dbReference type="Pfam" id="PF00486">
    <property type="entry name" value="Trans_reg_C"/>
    <property type="match status" value="1"/>
</dbReference>
<dbReference type="CDD" id="cd00383">
    <property type="entry name" value="trans_reg_C"/>
    <property type="match status" value="1"/>
</dbReference>
<dbReference type="SMART" id="SM00862">
    <property type="entry name" value="Trans_reg_C"/>
    <property type="match status" value="1"/>
</dbReference>
<accession>A0ABQ0MYD6</accession>
<dbReference type="PANTHER" id="PTHR48111">
    <property type="entry name" value="REGULATOR OF RPOS"/>
    <property type="match status" value="1"/>
</dbReference>
<dbReference type="InterPro" id="IPR001867">
    <property type="entry name" value="OmpR/PhoB-type_DNA-bd"/>
</dbReference>
<feature type="compositionally biased region" description="Polar residues" evidence="4">
    <location>
        <begin position="1"/>
        <end position="16"/>
    </location>
</feature>
<dbReference type="PANTHER" id="PTHR48111:SF47">
    <property type="entry name" value="TRANSCRIPTIONAL REGULATORY PROTEIN RSTA"/>
    <property type="match status" value="1"/>
</dbReference>
<name>A0ABQ0MYD6_9GAMM</name>
<evidence type="ECO:0000313" key="7">
    <source>
        <dbReference type="EMBL" id="GAW97381.1"/>
    </source>
</evidence>
<keyword evidence="2" id="KW-0597">Phosphoprotein</keyword>